<feature type="domain" description="DAPG hydrolase PhiG" evidence="6">
    <location>
        <begin position="83"/>
        <end position="327"/>
    </location>
</feature>
<dbReference type="InterPro" id="IPR041526">
    <property type="entry name" value="DAPG_hydrolase"/>
</dbReference>
<feature type="region of interest" description="Disordered" evidence="5">
    <location>
        <begin position="1"/>
        <end position="27"/>
    </location>
</feature>
<name>A0ABR1NTU4_DIAER</name>
<proteinExistence type="predicted"/>
<organism evidence="7 8">
    <name type="scientific">Diaporthe eres</name>
    <name type="common">Phomopsis oblonga</name>
    <dbReference type="NCBI Taxonomy" id="83184"/>
    <lineage>
        <taxon>Eukaryota</taxon>
        <taxon>Fungi</taxon>
        <taxon>Dikarya</taxon>
        <taxon>Ascomycota</taxon>
        <taxon>Pezizomycotina</taxon>
        <taxon>Sordariomycetes</taxon>
        <taxon>Sordariomycetidae</taxon>
        <taxon>Diaporthales</taxon>
        <taxon>Diaporthaceae</taxon>
        <taxon>Diaporthe</taxon>
        <taxon>Diaporthe eres species complex</taxon>
    </lineage>
</organism>
<dbReference type="Pfam" id="PF18089">
    <property type="entry name" value="DAPG_hydrolase"/>
    <property type="match status" value="1"/>
</dbReference>
<protein>
    <recommendedName>
        <fullName evidence="6">DAPG hydrolase PhiG domain-containing protein</fullName>
    </recommendedName>
</protein>
<evidence type="ECO:0000256" key="5">
    <source>
        <dbReference type="SAM" id="MobiDB-lite"/>
    </source>
</evidence>
<evidence type="ECO:0000313" key="7">
    <source>
        <dbReference type="EMBL" id="KAK7714952.1"/>
    </source>
</evidence>
<evidence type="ECO:0000256" key="1">
    <source>
        <dbReference type="ARBA" id="ARBA00001947"/>
    </source>
</evidence>
<evidence type="ECO:0000256" key="3">
    <source>
        <dbReference type="ARBA" id="ARBA00022801"/>
    </source>
</evidence>
<accession>A0ABR1NTU4</accession>
<gene>
    <name evidence="7" type="ORF">SLS63_011548</name>
</gene>
<keyword evidence="3" id="KW-0378">Hydrolase</keyword>
<evidence type="ECO:0000313" key="8">
    <source>
        <dbReference type="Proteomes" id="UP001430848"/>
    </source>
</evidence>
<comment type="cofactor">
    <cofactor evidence="1">
        <name>Zn(2+)</name>
        <dbReference type="ChEBI" id="CHEBI:29105"/>
    </cofactor>
</comment>
<evidence type="ECO:0000259" key="6">
    <source>
        <dbReference type="Pfam" id="PF18089"/>
    </source>
</evidence>
<dbReference type="EMBL" id="JAKNSF020000111">
    <property type="protein sequence ID" value="KAK7714952.1"/>
    <property type="molecule type" value="Genomic_DNA"/>
</dbReference>
<feature type="compositionally biased region" description="Basic and acidic residues" evidence="5">
    <location>
        <begin position="11"/>
        <end position="21"/>
    </location>
</feature>
<keyword evidence="4" id="KW-0862">Zinc</keyword>
<keyword evidence="8" id="KW-1185">Reference proteome</keyword>
<feature type="compositionally biased region" description="Polar residues" evidence="5">
    <location>
        <begin position="1"/>
        <end position="10"/>
    </location>
</feature>
<comment type="caution">
    <text evidence="7">The sequence shown here is derived from an EMBL/GenBank/DDBJ whole genome shotgun (WGS) entry which is preliminary data.</text>
</comment>
<evidence type="ECO:0000256" key="4">
    <source>
        <dbReference type="ARBA" id="ARBA00022833"/>
    </source>
</evidence>
<evidence type="ECO:0000256" key="2">
    <source>
        <dbReference type="ARBA" id="ARBA00022723"/>
    </source>
</evidence>
<sequence>MTSTSSPTTSKGHDGDNRSKDPSLVPVTYYPLGTQQQHKKMRQRMAGKPYSHYFHDSPLYIRREALDAIPRPITDPEKNVLPLAQIRKLLEPGDHAVENGWYVYPDGGGYVTSKTQFPGCTGEMIDWWFWWHSVEGERYALWYPYNHCDVKSTYSWWTTSNFTPEAKRDSSTGKRLPILEREDLPHRQKWLGSTHTVSEFIGPQHMKLRIEFKEPSYFGLGTWEELNKAGYEAAVCGLLWDKDLPLKVGDMIHLWRRTKDGLELRSRYYLAHEVYVDILGMKVFVDWIGGLLGIKRAAAGEKVAYEQLLHDQTEFTNLASFLPEIYQEFGQQKHQGAPTSSPKSQKSRI</sequence>
<dbReference type="Proteomes" id="UP001430848">
    <property type="component" value="Unassembled WGS sequence"/>
</dbReference>
<reference evidence="7 8" key="1">
    <citation type="submission" date="2024-02" db="EMBL/GenBank/DDBJ databases">
        <title>De novo assembly and annotation of 12 fungi associated with fruit tree decline syndrome in Ontario, Canada.</title>
        <authorList>
            <person name="Sulman M."/>
            <person name="Ellouze W."/>
            <person name="Ilyukhin E."/>
        </authorList>
    </citation>
    <scope>NUCLEOTIDE SEQUENCE [LARGE SCALE GENOMIC DNA]</scope>
    <source>
        <strain evidence="7 8">M169</strain>
    </source>
</reference>
<keyword evidence="2" id="KW-0479">Metal-binding</keyword>